<evidence type="ECO:0000256" key="13">
    <source>
        <dbReference type="PROSITE-ProRule" id="PRU00043"/>
    </source>
</evidence>
<keyword evidence="5 16" id="KW-0732">Signal</keyword>
<dbReference type="InterPro" id="IPR031904">
    <property type="entry name" value="Cadherin_CBD"/>
</dbReference>
<dbReference type="PROSITE" id="PS00232">
    <property type="entry name" value="CADHERIN_1"/>
    <property type="match status" value="3"/>
</dbReference>
<dbReference type="Pfam" id="PF15974">
    <property type="entry name" value="Cadherin_tail"/>
    <property type="match status" value="1"/>
</dbReference>
<feature type="region of interest" description="Disordered" evidence="14">
    <location>
        <begin position="803"/>
        <end position="850"/>
    </location>
</feature>
<reference evidence="20" key="5">
    <citation type="journal article" date="2014" name="Nature">
        <title>Elephant shark genome provides unique insights into gnathostome evolution.</title>
        <authorList>
            <consortium name="International Elephant Shark Genome Sequencing Consortium"/>
            <person name="Venkatesh B."/>
            <person name="Lee A.P."/>
            <person name="Ravi V."/>
            <person name="Maurya A.K."/>
            <person name="Lian M.M."/>
            <person name="Swann J.B."/>
            <person name="Ohta Y."/>
            <person name="Flajnik M.F."/>
            <person name="Sutoh Y."/>
            <person name="Kasahara M."/>
            <person name="Hoon S."/>
            <person name="Gangu V."/>
            <person name="Roy S.W."/>
            <person name="Irimia M."/>
            <person name="Korzh V."/>
            <person name="Kondrychyn I."/>
            <person name="Lim Z.W."/>
            <person name="Tay B.H."/>
            <person name="Tohari S."/>
            <person name="Kong K.W."/>
            <person name="Ho S."/>
            <person name="Lorente-Galdos B."/>
            <person name="Quilez J."/>
            <person name="Marques-Bonet T."/>
            <person name="Raney B.J."/>
            <person name="Ingham P.W."/>
            <person name="Tay A."/>
            <person name="Hillier L.W."/>
            <person name="Minx P."/>
            <person name="Boehm T."/>
            <person name="Wilson R.K."/>
            <person name="Brenner S."/>
            <person name="Warren W.C."/>
        </authorList>
    </citation>
    <scope>NUCLEOTIDE SEQUENCE [LARGE SCALE GENOMIC DNA]</scope>
</reference>
<dbReference type="GeneID" id="103184112"/>
<dbReference type="GO" id="GO:0005886">
    <property type="term" value="C:plasma membrane"/>
    <property type="evidence" value="ECO:0007669"/>
    <property type="project" value="UniProtKB-SubCell"/>
</dbReference>
<dbReference type="FunFam" id="2.60.40.60:FF:000185">
    <property type="entry name" value="Protocadherin 2 alpha c"/>
    <property type="match status" value="1"/>
</dbReference>
<evidence type="ECO:0000256" key="1">
    <source>
        <dbReference type="ARBA" id="ARBA00003436"/>
    </source>
</evidence>
<dbReference type="GO" id="GO:0007156">
    <property type="term" value="P:homophilic cell adhesion via plasma membrane adhesion molecules"/>
    <property type="evidence" value="ECO:0007669"/>
    <property type="project" value="InterPro"/>
</dbReference>
<dbReference type="InterPro" id="IPR050174">
    <property type="entry name" value="Protocadherin/Cadherin-CA"/>
</dbReference>
<dbReference type="PANTHER" id="PTHR24028">
    <property type="entry name" value="CADHERIN-87A"/>
    <property type="match status" value="1"/>
</dbReference>
<evidence type="ECO:0000256" key="15">
    <source>
        <dbReference type="SAM" id="Phobius"/>
    </source>
</evidence>
<reference evidence="20" key="2">
    <citation type="journal article" date="2007" name="PLoS Biol.">
        <title>Survey sequencing and comparative analysis of the elephant shark (Callorhinchus milii) genome.</title>
        <authorList>
            <person name="Venkatesh B."/>
            <person name="Kirkness E.F."/>
            <person name="Loh Y.H."/>
            <person name="Halpern A.L."/>
            <person name="Lee A.P."/>
            <person name="Johnson J."/>
            <person name="Dandona N."/>
            <person name="Viswanathan L.D."/>
            <person name="Tay A."/>
            <person name="Venter J.C."/>
            <person name="Strausberg R.L."/>
            <person name="Brenner S."/>
        </authorList>
    </citation>
    <scope>NUCLEOTIDE SEQUENCE [LARGE SCALE GENOMIC DNA]</scope>
</reference>
<reference evidence="18" key="3">
    <citation type="submission" date="2007-06" db="EMBL/GenBank/DDBJ databases">
        <authorList>
            <person name="Yu W.-P."/>
            <person name="Rajasegaran V."/>
            <person name="Yew K."/>
            <person name="Loh W.-L."/>
            <person name="Brenner S."/>
            <person name="Venkatesh B."/>
        </authorList>
    </citation>
    <scope>NUCLEOTIDE SEQUENCE</scope>
</reference>
<evidence type="ECO:0000256" key="2">
    <source>
        <dbReference type="ARBA" id="ARBA00004251"/>
    </source>
</evidence>
<dbReference type="Pfam" id="PF08266">
    <property type="entry name" value="Cadherin_2"/>
    <property type="match status" value="1"/>
</dbReference>
<feature type="signal peptide" evidence="16">
    <location>
        <begin position="1"/>
        <end position="30"/>
    </location>
</feature>
<sequence>MANSNPSRILDCCLAFLFLSSSGLWGSAFGQIRYSIREELEHGAFVGNIADDLGLNVAELSARRFRIVSGARQHYLDVNLENGILFVNEKIDREQLCGLNPTCFLNLEVVIENPLELYQAEIEILDVNDNYPSFPQSQVRLDITESATPGARFPLESAHDPDVGPNSLRTYRLTPNEHFILDVHARSERSMLAELILEKALDREQKATHHLVLTAIDGGIPEKSGTAQITGLVTNANDNTPVFDQTVYSVRLVENAPKGTLVLKLEATDLDQGTNGEIVYAFSNHAHQRVRELFSVNPRTGEIRVRGLVDYEEAALYEIFVQAKDKGQNAVAAHCNVMVEIIDLNDNPPEVILTSLSTPVPEDSLPGTVIALINVMDRDSGANGRVSCKVAKNIPFKLLPSFKKYYTLVTDDLLDRESVAEYNITITAGDMGTPSLSSNKTIVVQVSDVNDNTPRFTQLTFTVYVTENNAPGASICSVSAVDPDLNQNSYLFYSILSSQIQGMSVSTYVSINSDTGNIYALRSFDYEQLKSFQIQVQAQDAGFPSLSSNVTVNVFVLDQNDNGPVIVSPLPPNGSVAVERVPRSADTGYLVVKVTAVDADAGQNARLSYRLLQATDSGLFSVALYTGEIRTVRRFGDQDSVNQRLVIQAKDNGQPPLSSTMTIALSIVDIVPEIQSDVTRDQEPHTDLTLYLIISLGSISFLFLVAIVILAAIRCHRDRNNLREAYTCSPVPCCRSVCFWRRKSPREIYQKKANNNLQIASGTKAAPNCAEVGGSGSQAYCYRVCLTPESAKSDFMFLKPYAPATAPPPNNTQPSVTGRSGQTPNPTKPRTNPTSQMKPQNTDCRFSPFQNNLPISSLDQDVLVSRRPAQTEPVKVRSVVSTPTENYRGTPLLVDKHGWTPRYGPQYPYIDQPTGYKHNVYIPGTATLKSCKMDPVTEMDQSNTFSTFGKKRKHNAVPDMQVDRTLN</sequence>
<dbReference type="PANTHER" id="PTHR24028:SF307">
    <property type="entry name" value="PROTOCADHERIN BETA-15-LIKE ISOFORM X1"/>
    <property type="match status" value="1"/>
</dbReference>
<dbReference type="InterPro" id="IPR015919">
    <property type="entry name" value="Cadherin-like_sf"/>
</dbReference>
<dbReference type="FunFam" id="2.60.40.60:FF:000002">
    <property type="entry name" value="Protocadherin alpha 2"/>
    <property type="match status" value="1"/>
</dbReference>
<proteinExistence type="predicted"/>
<dbReference type="InterPro" id="IPR020894">
    <property type="entry name" value="Cadherin_CS"/>
</dbReference>
<feature type="domain" description="Cadherin" evidence="17">
    <location>
        <begin position="581"/>
        <end position="686"/>
    </location>
</feature>
<reference evidence="18" key="4">
    <citation type="journal article" date="2008" name="Proc. Natl. Acad. Sci. U.S.A.">
        <title>Elephant shark sequence reveals unique insights into the evolutionary history of vertebrate genes: A comparative analysis of the protocadherin cluster.</title>
        <authorList>
            <person name="Yu W.P."/>
            <person name="Rajasegaran V."/>
            <person name="Yew K."/>
            <person name="Loh W.L."/>
            <person name="Tay B.H."/>
            <person name="Amemiya C.T."/>
            <person name="Brenner S."/>
            <person name="Venkatesh B."/>
        </authorList>
    </citation>
    <scope>NUCLEOTIDE SEQUENCE</scope>
</reference>
<keyword evidence="6" id="KW-0677">Repeat</keyword>
<evidence type="ECO:0000256" key="8">
    <source>
        <dbReference type="ARBA" id="ARBA00022889"/>
    </source>
</evidence>
<keyword evidence="10 15" id="KW-0472">Membrane</keyword>
<dbReference type="Pfam" id="PF00028">
    <property type="entry name" value="Cadherin"/>
    <property type="match status" value="5"/>
</dbReference>
<dbReference type="Proteomes" id="UP000314986">
    <property type="component" value="Unassembled WGS sequence"/>
</dbReference>
<feature type="domain" description="Cadherin" evidence="17">
    <location>
        <begin position="457"/>
        <end position="566"/>
    </location>
</feature>
<dbReference type="FunFam" id="2.60.40.60:FF:000001">
    <property type="entry name" value="Protocadherin alpha 2"/>
    <property type="match status" value="1"/>
</dbReference>
<dbReference type="AlphaFoldDB" id="B0YN55"/>
<comment type="subcellular location">
    <subcellularLocation>
        <location evidence="2">Cell membrane</location>
        <topology evidence="2">Single-pass type I membrane protein</topology>
    </subcellularLocation>
</comment>
<evidence type="ECO:0000256" key="7">
    <source>
        <dbReference type="ARBA" id="ARBA00022837"/>
    </source>
</evidence>
<feature type="domain" description="Cadherin" evidence="17">
    <location>
        <begin position="352"/>
        <end position="456"/>
    </location>
</feature>
<reference evidence="19" key="6">
    <citation type="submission" date="2025-05" db="UniProtKB">
        <authorList>
            <consortium name="Ensembl"/>
        </authorList>
    </citation>
    <scope>IDENTIFICATION</scope>
</reference>
<dbReference type="Ensembl" id="ENSCMIT00000041801.1">
    <property type="protein sequence ID" value="ENSCMIP00000041218.1"/>
    <property type="gene ID" value="ENSCMIG00000017187.1"/>
</dbReference>
<reference evidence="20" key="1">
    <citation type="journal article" date="2006" name="Science">
        <title>Ancient noncoding elements conserved in the human genome.</title>
        <authorList>
            <person name="Venkatesh B."/>
            <person name="Kirkness E.F."/>
            <person name="Loh Y.H."/>
            <person name="Halpern A.L."/>
            <person name="Lee A.P."/>
            <person name="Johnson J."/>
            <person name="Dandona N."/>
            <person name="Viswanathan L.D."/>
            <person name="Tay A."/>
            <person name="Venter J.C."/>
            <person name="Strausberg R.L."/>
            <person name="Brenner S."/>
        </authorList>
    </citation>
    <scope>NUCLEOTIDE SEQUENCE [LARGE SCALE GENOMIC DNA]</scope>
</reference>
<dbReference type="InterPro" id="IPR002126">
    <property type="entry name" value="Cadherin-like_dom"/>
</dbReference>
<dbReference type="FunFam" id="2.60.40.60:FF:000018">
    <property type="entry name" value="Protocadherin gamma c3"/>
    <property type="match status" value="1"/>
</dbReference>
<evidence type="ECO:0000256" key="5">
    <source>
        <dbReference type="ARBA" id="ARBA00022729"/>
    </source>
</evidence>
<evidence type="ECO:0000256" key="6">
    <source>
        <dbReference type="ARBA" id="ARBA00022737"/>
    </source>
</evidence>
<feature type="domain" description="Cadherin" evidence="17">
    <location>
        <begin position="135"/>
        <end position="243"/>
    </location>
</feature>
<keyword evidence="9 15" id="KW-1133">Transmembrane helix</keyword>
<gene>
    <name evidence="19" type="primary">LOC103184112</name>
</gene>
<dbReference type="EMBL" id="EF693945">
    <property type="protein sequence ID" value="ABV59318.1"/>
    <property type="molecule type" value="Genomic_DNA"/>
</dbReference>
<feature type="domain" description="Cadherin" evidence="17">
    <location>
        <begin position="244"/>
        <end position="351"/>
    </location>
</feature>
<evidence type="ECO:0000256" key="14">
    <source>
        <dbReference type="SAM" id="MobiDB-lite"/>
    </source>
</evidence>
<evidence type="ECO:0000256" key="11">
    <source>
        <dbReference type="ARBA" id="ARBA00023180"/>
    </source>
</evidence>
<dbReference type="PRINTS" id="PR00205">
    <property type="entry name" value="CADHERIN"/>
</dbReference>
<feature type="compositionally biased region" description="Polar residues" evidence="14">
    <location>
        <begin position="835"/>
        <end position="850"/>
    </location>
</feature>
<keyword evidence="4 15" id="KW-0812">Transmembrane</keyword>
<name>B0YN55_CALMI</name>
<dbReference type="InterPro" id="IPR032455">
    <property type="entry name" value="Cadherin_C"/>
</dbReference>
<evidence type="ECO:0000256" key="3">
    <source>
        <dbReference type="ARBA" id="ARBA00022475"/>
    </source>
</evidence>
<evidence type="ECO:0000259" key="17">
    <source>
        <dbReference type="PROSITE" id="PS50268"/>
    </source>
</evidence>
<evidence type="ECO:0000256" key="9">
    <source>
        <dbReference type="ARBA" id="ARBA00022989"/>
    </source>
</evidence>
<dbReference type="FunFam" id="2.60.40.60:FF:000004">
    <property type="entry name" value="Protocadherin 1 gamma 2"/>
    <property type="match status" value="1"/>
</dbReference>
<evidence type="ECO:0000256" key="10">
    <source>
        <dbReference type="ARBA" id="ARBA00023136"/>
    </source>
</evidence>
<evidence type="ECO:0000313" key="18">
    <source>
        <dbReference type="EMBL" id="ABV59318.1"/>
    </source>
</evidence>
<dbReference type="CDD" id="cd11304">
    <property type="entry name" value="Cadherin_repeat"/>
    <property type="match status" value="6"/>
</dbReference>
<feature type="compositionally biased region" description="Low complexity" evidence="14">
    <location>
        <begin position="823"/>
        <end position="834"/>
    </location>
</feature>
<feature type="domain" description="Cadherin" evidence="17">
    <location>
        <begin position="64"/>
        <end position="134"/>
    </location>
</feature>
<feature type="region of interest" description="Disordered" evidence="14">
    <location>
        <begin position="944"/>
        <end position="967"/>
    </location>
</feature>
<dbReference type="FunFam" id="2.60.40.60:FF:000006">
    <property type="entry name" value="Protocadherin alpha 2"/>
    <property type="match status" value="1"/>
</dbReference>
<dbReference type="SUPFAM" id="SSF49313">
    <property type="entry name" value="Cadherin-like"/>
    <property type="match status" value="6"/>
</dbReference>
<evidence type="ECO:0000313" key="20">
    <source>
        <dbReference type="Proteomes" id="UP000314986"/>
    </source>
</evidence>
<protein>
    <recommendedName>
        <fullName evidence="12">Protocadherin gamma-C3</fullName>
    </recommendedName>
</protein>
<accession>B0YN55</accession>
<evidence type="ECO:0000313" key="19">
    <source>
        <dbReference type="Ensembl" id="ENSCMIP00000041218.1"/>
    </source>
</evidence>
<dbReference type="SMART" id="SM00112">
    <property type="entry name" value="CA"/>
    <property type="match status" value="6"/>
</dbReference>
<evidence type="ECO:0000256" key="12">
    <source>
        <dbReference type="ARBA" id="ARBA00074462"/>
    </source>
</evidence>
<dbReference type="OrthoDB" id="6252479at2759"/>
<dbReference type="Pfam" id="PF16492">
    <property type="entry name" value="Cadherin_C_2"/>
    <property type="match status" value="1"/>
</dbReference>
<evidence type="ECO:0000256" key="4">
    <source>
        <dbReference type="ARBA" id="ARBA00022692"/>
    </source>
</evidence>
<dbReference type="OMA" id="SHTHEFP"/>
<dbReference type="KEGG" id="cmk:103184112"/>
<feature type="transmembrane region" description="Helical" evidence="15">
    <location>
        <begin position="688"/>
        <end position="713"/>
    </location>
</feature>
<comment type="function">
    <text evidence="1">Potential calcium-dependent cell-adhesion protein. May be involved in the establishment and maintenance of specific neuronal connections in the brain.</text>
</comment>
<evidence type="ECO:0000256" key="16">
    <source>
        <dbReference type="SAM" id="SignalP"/>
    </source>
</evidence>
<feature type="chain" id="PRO_5044728790" description="Protocadherin gamma-C3" evidence="16">
    <location>
        <begin position="31"/>
        <end position="967"/>
    </location>
</feature>
<keyword evidence="11" id="KW-0325">Glycoprotein</keyword>
<keyword evidence="8" id="KW-0130">Cell adhesion</keyword>
<dbReference type="InterPro" id="IPR013164">
    <property type="entry name" value="Cadherin_N"/>
</dbReference>
<organism evidence="18">
    <name type="scientific">Callorhinchus milii</name>
    <name type="common">Ghost shark</name>
    <dbReference type="NCBI Taxonomy" id="7868"/>
    <lineage>
        <taxon>Eukaryota</taxon>
        <taxon>Metazoa</taxon>
        <taxon>Chordata</taxon>
        <taxon>Craniata</taxon>
        <taxon>Vertebrata</taxon>
        <taxon>Chondrichthyes</taxon>
        <taxon>Holocephali</taxon>
        <taxon>Chimaeriformes</taxon>
        <taxon>Callorhinchidae</taxon>
        <taxon>Callorhinchus</taxon>
    </lineage>
</organism>
<dbReference type="PROSITE" id="PS50268">
    <property type="entry name" value="CADHERIN_2"/>
    <property type="match status" value="6"/>
</dbReference>
<keyword evidence="20" id="KW-1185">Reference proteome</keyword>
<dbReference type="GeneTree" id="ENSGT00940000163777"/>
<keyword evidence="7 13" id="KW-0106">Calcium</keyword>
<keyword evidence="3" id="KW-1003">Cell membrane</keyword>
<dbReference type="GO" id="GO:0005509">
    <property type="term" value="F:calcium ion binding"/>
    <property type="evidence" value="ECO:0007669"/>
    <property type="project" value="UniProtKB-UniRule"/>
</dbReference>
<dbReference type="Gene3D" id="2.60.40.60">
    <property type="entry name" value="Cadherins"/>
    <property type="match status" value="6"/>
</dbReference>